<sequence length="266" mass="29165">MDINIYQVDSFTSTPFKGNPAGVCITEKGLDDSLMFSIAAEMAVSETAFLSLHDMRLRWFTPQVEVKLCGHGTLAVAHILKQTGFVSVGEKITFNTLSGPLLVTILANNIEMQFPTPKLNAQSGASTEMLDYLGIRPDQLLYNGSFDSKVLIEIADETDLLALNPNFDGLKRLSGRGVLVTVKSVDGKVDFKSRYFAPWVGVNEDPVTGSAHCALAVYWRERLNLSHLKGYQASERGGYVEMQLLPNQRVKLMGNAITVINGTMSV</sequence>
<dbReference type="Gene3D" id="3.10.310.10">
    <property type="entry name" value="Diaminopimelate Epimerase, Chain A, domain 1"/>
    <property type="match status" value="2"/>
</dbReference>
<comment type="similarity">
    <text evidence="1">Belongs to the PhzF family.</text>
</comment>
<keyword evidence="2 3" id="KW-0413">Isomerase</keyword>
<dbReference type="Pfam" id="PF02567">
    <property type="entry name" value="PhzC-PhzF"/>
    <property type="match status" value="1"/>
</dbReference>
<keyword evidence="4" id="KW-1185">Reference proteome</keyword>
<evidence type="ECO:0000256" key="2">
    <source>
        <dbReference type="ARBA" id="ARBA00023235"/>
    </source>
</evidence>
<dbReference type="PIRSF" id="PIRSF016184">
    <property type="entry name" value="PhzC_PhzF"/>
    <property type="match status" value="1"/>
</dbReference>
<protein>
    <submittedName>
        <fullName evidence="3">Isomerase</fullName>
    </submittedName>
</protein>
<evidence type="ECO:0000313" key="3">
    <source>
        <dbReference type="EMBL" id="GLS92047.1"/>
    </source>
</evidence>
<dbReference type="GO" id="GO:0016853">
    <property type="term" value="F:isomerase activity"/>
    <property type="evidence" value="ECO:0007669"/>
    <property type="project" value="UniProtKB-KW"/>
</dbReference>
<evidence type="ECO:0000313" key="4">
    <source>
        <dbReference type="Proteomes" id="UP001157353"/>
    </source>
</evidence>
<organism evidence="3 4">
    <name type="scientific">Psychromonas marina</name>
    <dbReference type="NCBI Taxonomy" id="88364"/>
    <lineage>
        <taxon>Bacteria</taxon>
        <taxon>Pseudomonadati</taxon>
        <taxon>Pseudomonadota</taxon>
        <taxon>Gammaproteobacteria</taxon>
        <taxon>Alteromonadales</taxon>
        <taxon>Psychromonadaceae</taxon>
        <taxon>Psychromonas</taxon>
    </lineage>
</organism>
<dbReference type="InterPro" id="IPR003719">
    <property type="entry name" value="Phenazine_PhzF-like"/>
</dbReference>
<name>A0ABQ6E3M2_9GAMM</name>
<accession>A0ABQ6E3M2</accession>
<evidence type="ECO:0000256" key="1">
    <source>
        <dbReference type="ARBA" id="ARBA00008270"/>
    </source>
</evidence>
<dbReference type="PANTHER" id="PTHR13774">
    <property type="entry name" value="PHENAZINE BIOSYNTHESIS PROTEIN"/>
    <property type="match status" value="1"/>
</dbReference>
<proteinExistence type="inferred from homology"/>
<gene>
    <name evidence="3" type="ORF">GCM10007916_31170</name>
</gene>
<dbReference type="PANTHER" id="PTHR13774:SF17">
    <property type="entry name" value="PHENAZINE BIOSYNTHESIS-LIKE DOMAIN-CONTAINING PROTEIN"/>
    <property type="match status" value="1"/>
</dbReference>
<dbReference type="Proteomes" id="UP001157353">
    <property type="component" value="Unassembled WGS sequence"/>
</dbReference>
<dbReference type="EMBL" id="BSPQ01000018">
    <property type="protein sequence ID" value="GLS92047.1"/>
    <property type="molecule type" value="Genomic_DNA"/>
</dbReference>
<reference evidence="4" key="1">
    <citation type="journal article" date="2019" name="Int. J. Syst. Evol. Microbiol.">
        <title>The Global Catalogue of Microorganisms (GCM) 10K type strain sequencing project: providing services to taxonomists for standard genome sequencing and annotation.</title>
        <authorList>
            <consortium name="The Broad Institute Genomics Platform"/>
            <consortium name="The Broad Institute Genome Sequencing Center for Infectious Disease"/>
            <person name="Wu L."/>
            <person name="Ma J."/>
        </authorList>
    </citation>
    <scope>NUCLEOTIDE SEQUENCE [LARGE SCALE GENOMIC DNA]</scope>
    <source>
        <strain evidence="4">NBRC 103166</strain>
    </source>
</reference>
<dbReference type="RefSeq" id="WP_284205143.1">
    <property type="nucleotide sequence ID" value="NZ_BSPQ01000018.1"/>
</dbReference>
<dbReference type="SUPFAM" id="SSF54506">
    <property type="entry name" value="Diaminopimelate epimerase-like"/>
    <property type="match status" value="1"/>
</dbReference>
<comment type="caution">
    <text evidence="3">The sequence shown here is derived from an EMBL/GenBank/DDBJ whole genome shotgun (WGS) entry which is preliminary data.</text>
</comment>
<dbReference type="NCBIfam" id="TIGR00654">
    <property type="entry name" value="PhzF_family"/>
    <property type="match status" value="1"/>
</dbReference>